<evidence type="ECO:0000313" key="3">
    <source>
        <dbReference type="Proteomes" id="UP001063166"/>
    </source>
</evidence>
<reference evidence="2" key="1">
    <citation type="submission" date="2022-07" db="EMBL/GenBank/DDBJ databases">
        <title>The genome of Lyophyllum shimeji provides insight into the initial evolution of ectomycorrhizal fungal genome.</title>
        <authorList>
            <person name="Kobayashi Y."/>
            <person name="Shibata T."/>
            <person name="Hirakawa H."/>
            <person name="Shigenobu S."/>
            <person name="Nishiyama T."/>
            <person name="Yamada A."/>
            <person name="Hasebe M."/>
            <person name="Kawaguchi M."/>
        </authorList>
    </citation>
    <scope>NUCLEOTIDE SEQUENCE</scope>
    <source>
        <strain evidence="2">AT787</strain>
    </source>
</reference>
<dbReference type="AlphaFoldDB" id="A0A9P3PNX9"/>
<accession>A0A9P3PNX9</accession>
<name>A0A9P3PNX9_LYOSH</name>
<evidence type="ECO:0000256" key="1">
    <source>
        <dbReference type="SAM" id="MobiDB-lite"/>
    </source>
</evidence>
<dbReference type="SUPFAM" id="SSF69065">
    <property type="entry name" value="RNase III domain-like"/>
    <property type="match status" value="1"/>
</dbReference>
<dbReference type="GO" id="GO:0004525">
    <property type="term" value="F:ribonuclease III activity"/>
    <property type="evidence" value="ECO:0007669"/>
    <property type="project" value="InterPro"/>
</dbReference>
<evidence type="ECO:0000313" key="2">
    <source>
        <dbReference type="EMBL" id="GLB39930.1"/>
    </source>
</evidence>
<sequence length="356" mass="38848">MFLDDIKPAIYKAISMFPWCLPEVRRSCLFMIEDNSRLEAFEYYGDRVLYGLVNELLQERYSNLSPSFSVAARQIIVSNETLGYMMDCMGYGLPGIVATWKAKGDLFEVLVGLYRSENCRDKTMEWARATFIPILDHAASAYWPPFVPLARPPPLPRLPTPLAPTPALPPPRPFPPQGLSNSTQSSGPLPSTLQPSSGLALNQAHQNPQLQQLARTTVGTSPSTVRNDVVFATVGRSKNTVAPPLPVAKFVDTSRATGTKRKGDQTPSPKPAVKKFRRLQLSFTESSAAAMLSGPTSQDSVPATGTLPRLALGPSRVINAASQGSSSTTSAALKIAEPIPRGPQAWLQRFTRKKRQ</sequence>
<dbReference type="InterPro" id="IPR036389">
    <property type="entry name" value="RNase_III_sf"/>
</dbReference>
<feature type="compositionally biased region" description="Polar residues" evidence="1">
    <location>
        <begin position="178"/>
        <end position="199"/>
    </location>
</feature>
<evidence type="ECO:0008006" key="4">
    <source>
        <dbReference type="Google" id="ProtNLM"/>
    </source>
</evidence>
<protein>
    <recommendedName>
        <fullName evidence="4">RNase III domain-containing protein</fullName>
    </recommendedName>
</protein>
<dbReference type="GO" id="GO:0006396">
    <property type="term" value="P:RNA processing"/>
    <property type="evidence" value="ECO:0007669"/>
    <property type="project" value="InterPro"/>
</dbReference>
<comment type="caution">
    <text evidence="2">The sequence shown here is derived from an EMBL/GenBank/DDBJ whole genome shotgun (WGS) entry which is preliminary data.</text>
</comment>
<dbReference type="Gene3D" id="1.10.1520.10">
    <property type="entry name" value="Ribonuclease III domain"/>
    <property type="match status" value="1"/>
</dbReference>
<organism evidence="2 3">
    <name type="scientific">Lyophyllum shimeji</name>
    <name type="common">Hon-shimeji</name>
    <name type="synonym">Tricholoma shimeji</name>
    <dbReference type="NCBI Taxonomy" id="47721"/>
    <lineage>
        <taxon>Eukaryota</taxon>
        <taxon>Fungi</taxon>
        <taxon>Dikarya</taxon>
        <taxon>Basidiomycota</taxon>
        <taxon>Agaricomycotina</taxon>
        <taxon>Agaricomycetes</taxon>
        <taxon>Agaricomycetidae</taxon>
        <taxon>Agaricales</taxon>
        <taxon>Tricholomatineae</taxon>
        <taxon>Lyophyllaceae</taxon>
        <taxon>Lyophyllum</taxon>
    </lineage>
</organism>
<gene>
    <name evidence="2" type="ORF">LshimejAT787_0704400</name>
</gene>
<feature type="compositionally biased region" description="Pro residues" evidence="1">
    <location>
        <begin position="158"/>
        <end position="176"/>
    </location>
</feature>
<keyword evidence="3" id="KW-1185">Reference proteome</keyword>
<dbReference type="EMBL" id="BRPK01000007">
    <property type="protein sequence ID" value="GLB39930.1"/>
    <property type="molecule type" value="Genomic_DNA"/>
</dbReference>
<dbReference type="OrthoDB" id="10654993at2759"/>
<dbReference type="Proteomes" id="UP001063166">
    <property type="component" value="Unassembled WGS sequence"/>
</dbReference>
<proteinExistence type="predicted"/>
<feature type="region of interest" description="Disordered" evidence="1">
    <location>
        <begin position="158"/>
        <end position="199"/>
    </location>
</feature>